<keyword evidence="1" id="KW-0732">Signal</keyword>
<evidence type="ECO:0000313" key="3">
    <source>
        <dbReference type="Proteomes" id="UP000183832"/>
    </source>
</evidence>
<gene>
    <name evidence="2" type="ORF">CLUMA_CG016179</name>
</gene>
<dbReference type="Proteomes" id="UP000183832">
    <property type="component" value="Unassembled WGS sequence"/>
</dbReference>
<dbReference type="PANTHER" id="PTHR21112">
    <property type="entry name" value="CHEMOSENSORY PROTEIN A 29A-RELATED"/>
    <property type="match status" value="1"/>
</dbReference>
<dbReference type="AlphaFoldDB" id="A0A1J1ITK7"/>
<dbReference type="STRING" id="568069.A0A1J1ITK7"/>
<sequence length="189" mass="21695">MKIKILLSIFLFIILNAECALYDISFDRIESIPGEGGVIVFDARTVRVKKFNRTTYVMNGNGSLYRPLDRDTIINLTVFFFEAGEYKIFLSKTFGFCEFKNLPGHKEILEDFEAHTNNPVPSDACPYPAMDKQITNYALKEERFNFIPPGLPGEKWRINFLFNENGVDLGGFNVYVILKTHNIFAKKES</sequence>
<evidence type="ECO:0000256" key="1">
    <source>
        <dbReference type="SAM" id="SignalP"/>
    </source>
</evidence>
<protein>
    <submittedName>
        <fullName evidence="2">CLUMA_CG016179, isoform A</fullName>
    </submittedName>
</protein>
<dbReference type="OrthoDB" id="7925769at2759"/>
<evidence type="ECO:0000313" key="2">
    <source>
        <dbReference type="EMBL" id="CRL03058.1"/>
    </source>
</evidence>
<organism evidence="2 3">
    <name type="scientific">Clunio marinus</name>
    <dbReference type="NCBI Taxonomy" id="568069"/>
    <lineage>
        <taxon>Eukaryota</taxon>
        <taxon>Metazoa</taxon>
        <taxon>Ecdysozoa</taxon>
        <taxon>Arthropoda</taxon>
        <taxon>Hexapoda</taxon>
        <taxon>Insecta</taxon>
        <taxon>Pterygota</taxon>
        <taxon>Neoptera</taxon>
        <taxon>Endopterygota</taxon>
        <taxon>Diptera</taxon>
        <taxon>Nematocera</taxon>
        <taxon>Chironomoidea</taxon>
        <taxon>Chironomidae</taxon>
        <taxon>Clunio</taxon>
    </lineage>
</organism>
<accession>A0A1J1ITK7</accession>
<proteinExistence type="predicted"/>
<dbReference type="PANTHER" id="PTHR21112:SF0">
    <property type="entry name" value="CHEMOSENSORY PROTEIN A 29A-RELATED"/>
    <property type="match status" value="1"/>
</dbReference>
<dbReference type="EMBL" id="CVRI01000059">
    <property type="protein sequence ID" value="CRL03058.1"/>
    <property type="molecule type" value="Genomic_DNA"/>
</dbReference>
<keyword evidence="3" id="KW-1185">Reference proteome</keyword>
<feature type="chain" id="PRO_5013198749" evidence="1">
    <location>
        <begin position="20"/>
        <end position="189"/>
    </location>
</feature>
<feature type="signal peptide" evidence="1">
    <location>
        <begin position="1"/>
        <end position="19"/>
    </location>
</feature>
<name>A0A1J1ITK7_9DIPT</name>
<reference evidence="2 3" key="1">
    <citation type="submission" date="2015-04" db="EMBL/GenBank/DDBJ databases">
        <authorList>
            <person name="Syromyatnikov M.Y."/>
            <person name="Popov V.N."/>
        </authorList>
    </citation>
    <scope>NUCLEOTIDE SEQUENCE [LARGE SCALE GENOMIC DNA]</scope>
</reference>